<proteinExistence type="predicted"/>
<dbReference type="GO" id="GO:0005741">
    <property type="term" value="C:mitochondrial outer membrane"/>
    <property type="evidence" value="ECO:0007669"/>
    <property type="project" value="TreeGrafter"/>
</dbReference>
<dbReference type="Proteomes" id="UP000799640">
    <property type="component" value="Unassembled WGS sequence"/>
</dbReference>
<evidence type="ECO:0000256" key="3">
    <source>
        <dbReference type="ARBA" id="ARBA00019539"/>
    </source>
</evidence>
<dbReference type="GO" id="GO:0005634">
    <property type="term" value="C:nucleus"/>
    <property type="evidence" value="ECO:0007669"/>
    <property type="project" value="TreeGrafter"/>
</dbReference>
<evidence type="ECO:0000313" key="7">
    <source>
        <dbReference type="Proteomes" id="UP000799640"/>
    </source>
</evidence>
<dbReference type="InterPro" id="IPR019412">
    <property type="entry name" value="IML2/TPR_39"/>
</dbReference>
<dbReference type="AlphaFoldDB" id="A0A6G1HZR2"/>
<name>A0A6G1HZR2_9PEZI</name>
<comment type="subunit">
    <text evidence="1">Interacts with lipid droplet proteins.</text>
</comment>
<protein>
    <recommendedName>
        <fullName evidence="2">Inclusion body clearance protein IML2</fullName>
    </recommendedName>
    <alternativeName>
        <fullName evidence="3">Inclusion body clearance protein iml2</fullName>
    </alternativeName>
</protein>
<sequence>MLRGWLGGRQHGDAASLNAIEESQFLEEAMHAAAHMMDDDMDRAEAELAEGNSPFHKLGQGLVSFLRATLGFEREFLLQAAERLGEAETSALGHQARAQRHPSTAETSIYSAGTEYSLCAAEVQIMGAVVGVLTESVTESIRGFYKLRKAYLTLDSIMQEEKRHLASLGIDQKCADSVLFVDSHVPIPSSRPESSKGKSVAGSTKAASVKSHHTASVKASPEDKEASGNSTPPGSSEATEKMDQLRLGDPETLTRLRRLSSSFAQGPSAEIFGDNVIDTFIHSGSNLCYGIIMLMVSMLPPTFSTLSKIAGFKGDRLAGLGLLWQASKFENVNGAFAGLMILAYYNGFIGFCDVLPLTGRGAYPEERCRKLLDGFRKRFPNSRLWILEEARMLSTERRLEEASVLLDGVSPSSMKQVAAFQCFERSLNAMYLHQYEVCSVGFQKMVTLNNWSHGLYYYAAGISHVERYRELKKSDPTGAADHAKKAGEMFAKVPEHIGKKKFMARQLPFDVYVSRKLQKWEARAKKWKVDLVDAVGVSPIEEMIYFWNGYKRMRPEHLEVSLEKLEAWASAENPEWEKEALDEKAIYAALKAAALRNLGRREEAVELLDKEVIVHPWTDFKGGLKDNWTCPVAHYEKGVNMWFDFLSTGSSNEVLLKESLKWLEKAASWESYDLDTRVGLRVSMSIETVKRELEKL</sequence>
<evidence type="ECO:0000256" key="5">
    <source>
        <dbReference type="SAM" id="MobiDB-lite"/>
    </source>
</evidence>
<gene>
    <name evidence="6" type="ORF">EJ06DRAFT_509035</name>
</gene>
<evidence type="ECO:0000256" key="4">
    <source>
        <dbReference type="ARBA" id="ARBA00043897"/>
    </source>
</evidence>
<keyword evidence="7" id="KW-1185">Reference proteome</keyword>
<dbReference type="PANTHER" id="PTHR31859:SF1">
    <property type="entry name" value="TETRATRICOPEPTIDE REPEAT PROTEIN 39C"/>
    <property type="match status" value="1"/>
</dbReference>
<dbReference type="PANTHER" id="PTHR31859">
    <property type="entry name" value="TETRATRICOPEPTIDE REPEAT PROTEIN 39 FAMILY MEMBER"/>
    <property type="match status" value="1"/>
</dbReference>
<evidence type="ECO:0000256" key="2">
    <source>
        <dbReference type="ARBA" id="ARBA00018424"/>
    </source>
</evidence>
<feature type="region of interest" description="Disordered" evidence="5">
    <location>
        <begin position="185"/>
        <end position="245"/>
    </location>
</feature>
<dbReference type="OrthoDB" id="2154985at2759"/>
<dbReference type="Pfam" id="PF10300">
    <property type="entry name" value="Iml2-TPR_39"/>
    <property type="match status" value="1"/>
</dbReference>
<feature type="compositionally biased region" description="Polar residues" evidence="5">
    <location>
        <begin position="227"/>
        <end position="237"/>
    </location>
</feature>
<evidence type="ECO:0000256" key="1">
    <source>
        <dbReference type="ARBA" id="ARBA00011408"/>
    </source>
</evidence>
<dbReference type="EMBL" id="ML996693">
    <property type="protein sequence ID" value="KAF2401401.1"/>
    <property type="molecule type" value="Genomic_DNA"/>
</dbReference>
<reference evidence="6" key="1">
    <citation type="journal article" date="2020" name="Stud. Mycol.">
        <title>101 Dothideomycetes genomes: a test case for predicting lifestyles and emergence of pathogens.</title>
        <authorList>
            <person name="Haridas S."/>
            <person name="Albert R."/>
            <person name="Binder M."/>
            <person name="Bloem J."/>
            <person name="Labutti K."/>
            <person name="Salamov A."/>
            <person name="Andreopoulos B."/>
            <person name="Baker S."/>
            <person name="Barry K."/>
            <person name="Bills G."/>
            <person name="Bluhm B."/>
            <person name="Cannon C."/>
            <person name="Castanera R."/>
            <person name="Culley D."/>
            <person name="Daum C."/>
            <person name="Ezra D."/>
            <person name="Gonzalez J."/>
            <person name="Henrissat B."/>
            <person name="Kuo A."/>
            <person name="Liang C."/>
            <person name="Lipzen A."/>
            <person name="Lutzoni F."/>
            <person name="Magnuson J."/>
            <person name="Mondo S."/>
            <person name="Nolan M."/>
            <person name="Ohm R."/>
            <person name="Pangilinan J."/>
            <person name="Park H.-J."/>
            <person name="Ramirez L."/>
            <person name="Alfaro M."/>
            <person name="Sun H."/>
            <person name="Tritt A."/>
            <person name="Yoshinaga Y."/>
            <person name="Zwiers L.-H."/>
            <person name="Turgeon B."/>
            <person name="Goodwin S."/>
            <person name="Spatafora J."/>
            <person name="Crous P."/>
            <person name="Grigoriev I."/>
        </authorList>
    </citation>
    <scope>NUCLEOTIDE SEQUENCE</scope>
    <source>
        <strain evidence="6">CBS 262.69</strain>
    </source>
</reference>
<comment type="function">
    <text evidence="4">Inclusion body (IB) resident protein that interacts strongly with lipid droplet (LD) proteins. Involved in LD-mediated IB clearing after protein folding stress, probably by enabling access to the IBs of an LD-stored soluble sterol derivative that acts as a chaperone in inclusion clearing.</text>
</comment>
<accession>A0A6G1HZR2</accession>
<organism evidence="6 7">
    <name type="scientific">Trichodelitschia bisporula</name>
    <dbReference type="NCBI Taxonomy" id="703511"/>
    <lineage>
        <taxon>Eukaryota</taxon>
        <taxon>Fungi</taxon>
        <taxon>Dikarya</taxon>
        <taxon>Ascomycota</taxon>
        <taxon>Pezizomycotina</taxon>
        <taxon>Dothideomycetes</taxon>
        <taxon>Dothideomycetes incertae sedis</taxon>
        <taxon>Phaeotrichales</taxon>
        <taxon>Phaeotrichaceae</taxon>
        <taxon>Trichodelitschia</taxon>
    </lineage>
</organism>
<dbReference type="GO" id="GO:0005829">
    <property type="term" value="C:cytosol"/>
    <property type="evidence" value="ECO:0007669"/>
    <property type="project" value="TreeGrafter"/>
</dbReference>
<evidence type="ECO:0000313" key="6">
    <source>
        <dbReference type="EMBL" id="KAF2401401.1"/>
    </source>
</evidence>